<evidence type="ECO:0000313" key="5">
    <source>
        <dbReference type="Proteomes" id="UP000000673"/>
    </source>
</evidence>
<feature type="domain" description="MADF" evidence="2">
    <location>
        <begin position="8"/>
        <end position="101"/>
    </location>
</feature>
<dbReference type="FunCoup" id="W5JVJ5">
    <property type="interactions" value="85"/>
</dbReference>
<evidence type="ECO:0000256" key="1">
    <source>
        <dbReference type="SAM" id="MobiDB-lite"/>
    </source>
</evidence>
<sequence>MSQDVALQFIERVHAEECLWNRRVSGYKSPVVQYDVWCRLGEEFNATPEQVKNKWRSLQSSFRHHYNKYQQSLVTGSGADDVDAPCWFAYEAMSFTKCTTECGPTRDTLTSTPYSSHPGTSTQQPSTSGLLRNPSSSHPGTSTQQPSTSGLLRNPSSSHPGTSTQQPPLLTISETGISPTPRMPSPVQYLHSSPPPIASVERLPTPPPPTTPPQQRRRAIRRRWDEANLSYTEDVLRILRKVGEATDRLIEAQNRTSDGAEFGKWLGAIMDGWSPQRRERAKMSIRRKVVKIDEERFRERMDMELLSSDSDNS</sequence>
<protein>
    <recommendedName>
        <fullName evidence="2">MADF domain-containing protein</fullName>
    </recommendedName>
</protein>
<dbReference type="VEuPathDB" id="VectorBase:ADAR2_005191"/>
<dbReference type="PANTHER" id="PTHR12243">
    <property type="entry name" value="MADF DOMAIN TRANSCRIPTION FACTOR"/>
    <property type="match status" value="1"/>
</dbReference>
<dbReference type="Pfam" id="PF10545">
    <property type="entry name" value="MADF_DNA_bdg"/>
    <property type="match status" value="1"/>
</dbReference>
<reference evidence="3" key="2">
    <citation type="submission" date="2010-05" db="EMBL/GenBank/DDBJ databases">
        <authorList>
            <person name="Almeida L.G."/>
            <person name="Nicolas M.F."/>
            <person name="Souza R.C."/>
            <person name="Vasconcelos A.T.R."/>
        </authorList>
    </citation>
    <scope>NUCLEOTIDE SEQUENCE</scope>
</reference>
<feature type="compositionally biased region" description="Polar residues" evidence="1">
    <location>
        <begin position="109"/>
        <end position="178"/>
    </location>
</feature>
<dbReference type="GO" id="GO:0005634">
    <property type="term" value="C:nucleus"/>
    <property type="evidence" value="ECO:0007669"/>
    <property type="project" value="TreeGrafter"/>
</dbReference>
<dbReference type="Proteomes" id="UP000000673">
    <property type="component" value="Unassembled WGS sequence"/>
</dbReference>
<dbReference type="GO" id="GO:0006357">
    <property type="term" value="P:regulation of transcription by RNA polymerase II"/>
    <property type="evidence" value="ECO:0007669"/>
    <property type="project" value="TreeGrafter"/>
</dbReference>
<dbReference type="EMBL" id="ADMH02000202">
    <property type="protein sequence ID" value="ETN67383.1"/>
    <property type="molecule type" value="Genomic_DNA"/>
</dbReference>
<dbReference type="InterPro" id="IPR006578">
    <property type="entry name" value="MADF-dom"/>
</dbReference>
<accession>W5JVJ5</accession>
<name>W5JVJ5_ANODA</name>
<dbReference type="HOGENOM" id="CLU_906798_0_0_1"/>
<feature type="region of interest" description="Disordered" evidence="1">
    <location>
        <begin position="109"/>
        <end position="218"/>
    </location>
</feature>
<proteinExistence type="predicted"/>
<dbReference type="AlphaFoldDB" id="W5JVJ5"/>
<dbReference type="VEuPathDB" id="VectorBase:ADAC000808"/>
<gene>
    <name evidence="3" type="ORF">AND_000808</name>
</gene>
<evidence type="ECO:0000313" key="3">
    <source>
        <dbReference type="EMBL" id="ETN67383.1"/>
    </source>
</evidence>
<dbReference type="eggNOG" id="ENOG502T2P6">
    <property type="taxonomic scope" value="Eukaryota"/>
</dbReference>
<dbReference type="EnsemblMetazoa" id="ADAC000808-RA">
    <property type="protein sequence ID" value="ADAC000808-PA"/>
    <property type="gene ID" value="ADAC000808"/>
</dbReference>
<evidence type="ECO:0000259" key="2">
    <source>
        <dbReference type="PROSITE" id="PS51029"/>
    </source>
</evidence>
<dbReference type="SMART" id="SM00595">
    <property type="entry name" value="MADF"/>
    <property type="match status" value="1"/>
</dbReference>
<dbReference type="PANTHER" id="PTHR12243:SF69">
    <property type="entry name" value="SI:CH73-59F11.3"/>
    <property type="match status" value="1"/>
</dbReference>
<reference evidence="3 5" key="1">
    <citation type="journal article" date="2010" name="BMC Genomics">
        <title>Combination of measures distinguishes pre-miRNAs from other stem-loops in the genome of the newly sequenced Anopheles darlingi.</title>
        <authorList>
            <person name="Mendes N.D."/>
            <person name="Freitas A.T."/>
            <person name="Vasconcelos A.T."/>
            <person name="Sagot M.F."/>
        </authorList>
    </citation>
    <scope>NUCLEOTIDE SEQUENCE</scope>
</reference>
<keyword evidence="5" id="KW-1185">Reference proteome</keyword>
<dbReference type="PROSITE" id="PS51029">
    <property type="entry name" value="MADF"/>
    <property type="match status" value="1"/>
</dbReference>
<evidence type="ECO:0000313" key="4">
    <source>
        <dbReference type="EnsemblMetazoa" id="ADAC000808-PA"/>
    </source>
</evidence>
<reference evidence="3" key="3">
    <citation type="journal article" date="2013" name="Nucleic Acids Res.">
        <title>The genome of Anopheles darlingi, the main neotropical malaria vector.</title>
        <authorList>
            <person name="Marinotti O."/>
            <person name="Cerqueira G.C."/>
            <person name="de Almeida L.G."/>
            <person name="Ferro M.I."/>
            <person name="Loreto E.L."/>
            <person name="Zaha A."/>
            <person name="Teixeira S.M."/>
            <person name="Wespiser A.R."/>
            <person name="Almeida E Silva A."/>
            <person name="Schlindwein A.D."/>
            <person name="Pacheco A.C."/>
            <person name="Silva A.L."/>
            <person name="Graveley B.R."/>
            <person name="Walenz B.P."/>
            <person name="Lima Bde A."/>
            <person name="Ribeiro C.A."/>
            <person name="Nunes-Silva C.G."/>
            <person name="de Carvalho C.R."/>
            <person name="Soares C.M."/>
            <person name="de Menezes C.B."/>
            <person name="Matiolli C."/>
            <person name="Caffrey D."/>
            <person name="Araujo D.A."/>
            <person name="de Oliveira D.M."/>
            <person name="Golenbock D."/>
            <person name="Grisard E.C."/>
            <person name="Fantinatti-Garboggini F."/>
            <person name="de Carvalho F.M."/>
            <person name="Barcellos F.G."/>
            <person name="Prosdocimi F."/>
            <person name="May G."/>
            <person name="Azevedo Junior G.M."/>
            <person name="Guimaraes G.M."/>
            <person name="Goldman G.H."/>
            <person name="Padilha I.Q."/>
            <person name="Batista Jda S."/>
            <person name="Ferro J.A."/>
            <person name="Ribeiro J.M."/>
            <person name="Fietto J.L."/>
            <person name="Dabbas K.M."/>
            <person name="Cerdeira L."/>
            <person name="Agnez-Lima L.F."/>
            <person name="Brocchi M."/>
            <person name="de Carvalho M.O."/>
            <person name="Teixeira Mde M."/>
            <person name="Diniz Maia Mde M."/>
            <person name="Goldman M.H."/>
            <person name="Cruz Schneider M.P."/>
            <person name="Felipe M.S."/>
            <person name="Hungria M."/>
            <person name="Nicolas M.F."/>
            <person name="Pereira M."/>
            <person name="Montes M.A."/>
            <person name="Cantao M.E."/>
            <person name="Vincentz M."/>
            <person name="Rafael M.S."/>
            <person name="Silverman N."/>
            <person name="Stoco P.H."/>
            <person name="Souza R.C."/>
            <person name="Vicentini R."/>
            <person name="Gazzinelli R.T."/>
            <person name="Neves Rde O."/>
            <person name="Silva R."/>
            <person name="Astolfi-Filho S."/>
            <person name="Maciel T.E."/>
            <person name="Urmenyi T.P."/>
            <person name="Tadei W.P."/>
            <person name="Camargo E.P."/>
            <person name="de Vasconcelos A.T."/>
        </authorList>
    </citation>
    <scope>NUCLEOTIDE SEQUENCE</scope>
</reference>
<organism evidence="3">
    <name type="scientific">Anopheles darlingi</name>
    <name type="common">Mosquito</name>
    <dbReference type="NCBI Taxonomy" id="43151"/>
    <lineage>
        <taxon>Eukaryota</taxon>
        <taxon>Metazoa</taxon>
        <taxon>Ecdysozoa</taxon>
        <taxon>Arthropoda</taxon>
        <taxon>Hexapoda</taxon>
        <taxon>Insecta</taxon>
        <taxon>Pterygota</taxon>
        <taxon>Neoptera</taxon>
        <taxon>Endopterygota</taxon>
        <taxon>Diptera</taxon>
        <taxon>Nematocera</taxon>
        <taxon>Culicoidea</taxon>
        <taxon>Culicidae</taxon>
        <taxon>Anophelinae</taxon>
        <taxon>Anopheles</taxon>
    </lineage>
</organism>
<dbReference type="InterPro" id="IPR039353">
    <property type="entry name" value="TF_Adf1"/>
</dbReference>
<dbReference type="GO" id="GO:0005667">
    <property type="term" value="C:transcription regulator complex"/>
    <property type="evidence" value="ECO:0007669"/>
    <property type="project" value="TreeGrafter"/>
</dbReference>
<reference evidence="4" key="4">
    <citation type="submission" date="2015-06" db="UniProtKB">
        <authorList>
            <consortium name="EnsemblMetazoa"/>
        </authorList>
    </citation>
    <scope>IDENTIFICATION</scope>
</reference>